<feature type="transmembrane region" description="Helical" evidence="1">
    <location>
        <begin position="207"/>
        <end position="225"/>
    </location>
</feature>
<sequence length="299" mass="33450">MFPHRHSMPFAPFSDISKAQVASLTFLVYDICLTFDDEVNTIWSKPHNNWIKWQFLFTRYFALLVQIANRTIENVLAAHMGSATRSLKNWYLSQVVLGSVLMAAVEIVLMARVYALYNQNKYIKVLFLILLLAETIAVVVGVVMNLPGENFRPVNVLVTSPKSYMYFGISAIVSQITILCLTLIKYRMALAGGWGKIPIMTLMVRDGTVTFVLLLVVTTMTVVVTRTHKEYAPLGNSWFLSIVACSGCRLILNLQNFPISSEGEFSERQSVLLSTILDAEVDVDTEAPASDPPSHQFSV</sequence>
<protein>
    <recommendedName>
        <fullName evidence="2">DUF6533 domain-containing protein</fullName>
    </recommendedName>
</protein>
<dbReference type="InterPro" id="IPR045340">
    <property type="entry name" value="DUF6533"/>
</dbReference>
<evidence type="ECO:0000259" key="2">
    <source>
        <dbReference type="Pfam" id="PF20151"/>
    </source>
</evidence>
<accession>A0A8H4VSA8</accession>
<feature type="domain" description="DUF6533" evidence="2">
    <location>
        <begin position="20"/>
        <end position="64"/>
    </location>
</feature>
<evidence type="ECO:0000313" key="4">
    <source>
        <dbReference type="Proteomes" id="UP000521872"/>
    </source>
</evidence>
<gene>
    <name evidence="3" type="ORF">D9613_000258</name>
</gene>
<keyword evidence="4" id="KW-1185">Reference proteome</keyword>
<feature type="transmembrane region" description="Helical" evidence="1">
    <location>
        <begin position="164"/>
        <end position="186"/>
    </location>
</feature>
<feature type="transmembrane region" description="Helical" evidence="1">
    <location>
        <begin position="90"/>
        <end position="113"/>
    </location>
</feature>
<reference evidence="3 4" key="1">
    <citation type="submission" date="2019-12" db="EMBL/GenBank/DDBJ databases">
        <authorList>
            <person name="Floudas D."/>
            <person name="Bentzer J."/>
            <person name="Ahren D."/>
            <person name="Johansson T."/>
            <person name="Persson P."/>
            <person name="Tunlid A."/>
        </authorList>
    </citation>
    <scope>NUCLEOTIDE SEQUENCE [LARGE SCALE GENOMIC DNA]</scope>
    <source>
        <strain evidence="3 4">CBS 102.39</strain>
    </source>
</reference>
<comment type="caution">
    <text evidence="3">The sequence shown here is derived from an EMBL/GenBank/DDBJ whole genome shotgun (WGS) entry which is preliminary data.</text>
</comment>
<dbReference type="EMBL" id="JAACJL010000015">
    <property type="protein sequence ID" value="KAF4620608.1"/>
    <property type="molecule type" value="Genomic_DNA"/>
</dbReference>
<organism evidence="3 4">
    <name type="scientific">Agrocybe pediades</name>
    <dbReference type="NCBI Taxonomy" id="84607"/>
    <lineage>
        <taxon>Eukaryota</taxon>
        <taxon>Fungi</taxon>
        <taxon>Dikarya</taxon>
        <taxon>Basidiomycota</taxon>
        <taxon>Agaricomycotina</taxon>
        <taxon>Agaricomycetes</taxon>
        <taxon>Agaricomycetidae</taxon>
        <taxon>Agaricales</taxon>
        <taxon>Agaricineae</taxon>
        <taxon>Strophariaceae</taxon>
        <taxon>Agrocybe</taxon>
    </lineage>
</organism>
<feature type="transmembrane region" description="Helical" evidence="1">
    <location>
        <begin position="125"/>
        <end position="144"/>
    </location>
</feature>
<dbReference type="Proteomes" id="UP000521872">
    <property type="component" value="Unassembled WGS sequence"/>
</dbReference>
<dbReference type="AlphaFoldDB" id="A0A8H4VSA8"/>
<keyword evidence="1" id="KW-1133">Transmembrane helix</keyword>
<keyword evidence="1" id="KW-0812">Transmembrane</keyword>
<evidence type="ECO:0000313" key="3">
    <source>
        <dbReference type="EMBL" id="KAF4620608.1"/>
    </source>
</evidence>
<keyword evidence="1" id="KW-0472">Membrane</keyword>
<proteinExistence type="predicted"/>
<evidence type="ECO:0000256" key="1">
    <source>
        <dbReference type="SAM" id="Phobius"/>
    </source>
</evidence>
<dbReference type="Pfam" id="PF20151">
    <property type="entry name" value="DUF6533"/>
    <property type="match status" value="1"/>
</dbReference>
<name>A0A8H4VSA8_9AGAR</name>